<dbReference type="Proteomes" id="UP000054549">
    <property type="component" value="Unassembled WGS sequence"/>
</dbReference>
<dbReference type="PROSITE" id="PS00061">
    <property type="entry name" value="ADH_SHORT"/>
    <property type="match status" value="1"/>
</dbReference>
<dbReference type="EMBL" id="KN818243">
    <property type="protein sequence ID" value="KIL65324.1"/>
    <property type="molecule type" value="Genomic_DNA"/>
</dbReference>
<comment type="similarity">
    <text evidence="1">Belongs to the short-chain dehydrogenases/reductases (SDR) family.</text>
</comment>
<keyword evidence="4" id="KW-1185">Reference proteome</keyword>
<organism evidence="3 4">
    <name type="scientific">Amanita muscaria (strain Koide BX008)</name>
    <dbReference type="NCBI Taxonomy" id="946122"/>
    <lineage>
        <taxon>Eukaryota</taxon>
        <taxon>Fungi</taxon>
        <taxon>Dikarya</taxon>
        <taxon>Basidiomycota</taxon>
        <taxon>Agaricomycotina</taxon>
        <taxon>Agaricomycetes</taxon>
        <taxon>Agaricomycetidae</taxon>
        <taxon>Agaricales</taxon>
        <taxon>Pluteineae</taxon>
        <taxon>Amanitaceae</taxon>
        <taxon>Amanita</taxon>
    </lineage>
</organism>
<dbReference type="HOGENOM" id="CLU_010194_1_0_1"/>
<dbReference type="InterPro" id="IPR036291">
    <property type="entry name" value="NAD(P)-bd_dom_sf"/>
</dbReference>
<dbReference type="InterPro" id="IPR002347">
    <property type="entry name" value="SDR_fam"/>
</dbReference>
<reference evidence="3 4" key="1">
    <citation type="submission" date="2014-04" db="EMBL/GenBank/DDBJ databases">
        <title>Evolutionary Origins and Diversification of the Mycorrhizal Mutualists.</title>
        <authorList>
            <consortium name="DOE Joint Genome Institute"/>
            <consortium name="Mycorrhizal Genomics Consortium"/>
            <person name="Kohler A."/>
            <person name="Kuo A."/>
            <person name="Nagy L.G."/>
            <person name="Floudas D."/>
            <person name="Copeland A."/>
            <person name="Barry K.W."/>
            <person name="Cichocki N."/>
            <person name="Veneault-Fourrey C."/>
            <person name="LaButti K."/>
            <person name="Lindquist E.A."/>
            <person name="Lipzen A."/>
            <person name="Lundell T."/>
            <person name="Morin E."/>
            <person name="Murat C."/>
            <person name="Riley R."/>
            <person name="Ohm R."/>
            <person name="Sun H."/>
            <person name="Tunlid A."/>
            <person name="Henrissat B."/>
            <person name="Grigoriev I.V."/>
            <person name="Hibbett D.S."/>
            <person name="Martin F."/>
        </authorList>
    </citation>
    <scope>NUCLEOTIDE SEQUENCE [LARGE SCALE GENOMIC DNA]</scope>
    <source>
        <strain evidence="3 4">Koide BX008</strain>
    </source>
</reference>
<dbReference type="Gene3D" id="3.40.50.720">
    <property type="entry name" value="NAD(P)-binding Rossmann-like Domain"/>
    <property type="match status" value="1"/>
</dbReference>
<dbReference type="PRINTS" id="PR00080">
    <property type="entry name" value="SDRFAMILY"/>
</dbReference>
<dbReference type="STRING" id="946122.A0A0C2TEQ1"/>
<name>A0A0C2TEQ1_AMAMK</name>
<dbReference type="PANTHER" id="PTHR42760">
    <property type="entry name" value="SHORT-CHAIN DEHYDROGENASES/REDUCTASES FAMILY MEMBER"/>
    <property type="match status" value="1"/>
</dbReference>
<dbReference type="PRINTS" id="PR00081">
    <property type="entry name" value="GDHRDH"/>
</dbReference>
<accession>A0A0C2TEQ1</accession>
<evidence type="ECO:0000256" key="1">
    <source>
        <dbReference type="ARBA" id="ARBA00006484"/>
    </source>
</evidence>
<sequence length="263" mass="28405">MTQQLVRVAIVTGSARGIGEAIALRLADDGYDVALNDIPRSQKLLELLAEKIRSKGRRAILAFGDVSVEKDVRLIVERTVKQLGGVDVMIANAGIFQAGAFVDTTVENFEKVFSVNVRGTYLCFRYAAQQMIKQGRGGRLVAASSVAGVTGEPFVSLYGSTKWAIRGIVLSTARELGKYKITVNAYAPGIIHTPMWDTAKVELAESYGLQNPETVDEGEKGNVPLGYLGTPDDVANLVSFIVKKESHFITGQTLSVNGGRFVH</sequence>
<evidence type="ECO:0000313" key="3">
    <source>
        <dbReference type="EMBL" id="KIL65324.1"/>
    </source>
</evidence>
<gene>
    <name evidence="3" type="ORF">M378DRAFT_162265</name>
</gene>
<dbReference type="AlphaFoldDB" id="A0A0C2TEQ1"/>
<dbReference type="GO" id="GO:0016616">
    <property type="term" value="F:oxidoreductase activity, acting on the CH-OH group of donors, NAD or NADP as acceptor"/>
    <property type="evidence" value="ECO:0007669"/>
    <property type="project" value="TreeGrafter"/>
</dbReference>
<dbReference type="InterPro" id="IPR020904">
    <property type="entry name" value="Sc_DH/Rdtase_CS"/>
</dbReference>
<evidence type="ECO:0000256" key="2">
    <source>
        <dbReference type="ARBA" id="ARBA00022857"/>
    </source>
</evidence>
<dbReference type="PANTHER" id="PTHR42760:SF121">
    <property type="entry name" value="3-OXOACYL-(ACYL-CARRIER-PROTEIN) REDUCTASE"/>
    <property type="match status" value="1"/>
</dbReference>
<dbReference type="FunCoup" id="A0A0C2TEQ1">
    <property type="interactions" value="28"/>
</dbReference>
<proteinExistence type="inferred from homology"/>
<dbReference type="SUPFAM" id="SSF51735">
    <property type="entry name" value="NAD(P)-binding Rossmann-fold domains"/>
    <property type="match status" value="1"/>
</dbReference>
<dbReference type="GO" id="GO:0006633">
    <property type="term" value="P:fatty acid biosynthetic process"/>
    <property type="evidence" value="ECO:0007669"/>
    <property type="project" value="TreeGrafter"/>
</dbReference>
<dbReference type="InParanoid" id="A0A0C2TEQ1"/>
<keyword evidence="2" id="KW-0521">NADP</keyword>
<dbReference type="OrthoDB" id="498125at2759"/>
<dbReference type="Pfam" id="PF13561">
    <property type="entry name" value="adh_short_C2"/>
    <property type="match status" value="1"/>
</dbReference>
<dbReference type="GO" id="GO:0048038">
    <property type="term" value="F:quinone binding"/>
    <property type="evidence" value="ECO:0007669"/>
    <property type="project" value="TreeGrafter"/>
</dbReference>
<dbReference type="FunFam" id="3.40.50.720:FF:000084">
    <property type="entry name" value="Short-chain dehydrogenase reductase"/>
    <property type="match status" value="1"/>
</dbReference>
<protein>
    <submittedName>
        <fullName evidence="3">Uncharacterized protein</fullName>
    </submittedName>
</protein>
<evidence type="ECO:0000313" key="4">
    <source>
        <dbReference type="Proteomes" id="UP000054549"/>
    </source>
</evidence>